<dbReference type="EMBL" id="BAABIE010000016">
    <property type="protein sequence ID" value="GAA4756214.1"/>
    <property type="molecule type" value="Genomic_DNA"/>
</dbReference>
<evidence type="ECO:0000313" key="5">
    <source>
        <dbReference type="EMBL" id="GAA4756214.1"/>
    </source>
</evidence>
<organism evidence="5 6">
    <name type="scientific">Gordonia alkaliphila</name>
    <dbReference type="NCBI Taxonomy" id="1053547"/>
    <lineage>
        <taxon>Bacteria</taxon>
        <taxon>Bacillati</taxon>
        <taxon>Actinomycetota</taxon>
        <taxon>Actinomycetes</taxon>
        <taxon>Mycobacteriales</taxon>
        <taxon>Gordoniaceae</taxon>
        <taxon>Gordonia</taxon>
    </lineage>
</organism>
<dbReference type="SMART" id="SM00885">
    <property type="entry name" value="D5_N"/>
    <property type="match status" value="1"/>
</dbReference>
<dbReference type="Proteomes" id="UP001500822">
    <property type="component" value="Unassembled WGS sequence"/>
</dbReference>
<sequence>MTDQLTLTQLIEQLGHTHLAICTKPHGDTNATFRTHIVTPDTIDDTLNALEPGDTWFSINEIAGPAGTRPRGDATAVTRHTALWADLDIKPGGFDDETLAWALIDDLTIALGTAPIAVIHSGHGLQPLWQIDPDDGTLTTDTDRAETTALLARWRRLVETLAAHRGGNVDAVFDLPRILRAPGTVNWKTTPVPTSCEPGRGAPITYNEIRDTLDAHGIAELDCDPLLTEPVDTSTWQWNDDRTCPYARTMIAGWAGDNPTARHPWLLSQATRLACCRRAGCLTHTDHTKAVGALTDRMRALCTGGDTARAVTDAEVRTALQWGESRAALLSDNQLQRELGGHDLTHRPHLTVVEYDGPDPVTRLADLAPTGTTGAPVPAANLAPAGQPLRTTLTDDGNARRFVHAHGHRLRYSAARGWLEWDGHRWHISEDDAPAIQAARDIAANLEEDTNEQARHRRKTLARAGIENMVALARRDPVIRVTADDLDAHRMHLNTPDGTLDLTTGQLHPHRPADLHTKITGVGYNPDLPTPRWDQYLHDTFDGDRDMIGFLQRLLGYAAGGRVTHHILPFLHGDGQNGKSVLTDVLAGVLGEYAIVLPSNVLIASRYSHDTELSKLPGARVAICSEVPTDGSFDEEKVKSLTGGDRISARELYKNPFEFTPSHTLILAGNHQPSVDSGGRSFWRRTRLIPFNHTVPDDKKIDGLGQILVGDEGPGILAWIAQGALAAQGGLREPASVLAATRDYEREEDAFGQFLADSVHIAAGSDVVKVKTTDLRKAYSSWCRDNGRSEMSTQAFARELVKRTGARATKGAQGMRYYVGVALIDTAASEEEERRYGA</sequence>
<dbReference type="Pfam" id="PF19263">
    <property type="entry name" value="DUF5906"/>
    <property type="match status" value="1"/>
</dbReference>
<dbReference type="InterPro" id="IPR051620">
    <property type="entry name" value="ORF904-like_C"/>
</dbReference>
<evidence type="ECO:0000256" key="3">
    <source>
        <dbReference type="ARBA" id="ARBA00022840"/>
    </source>
</evidence>
<dbReference type="SUPFAM" id="SSF52540">
    <property type="entry name" value="P-loop containing nucleoside triphosphate hydrolases"/>
    <property type="match status" value="1"/>
</dbReference>
<protein>
    <recommendedName>
        <fullName evidence="4">SF3 helicase domain-containing protein</fullName>
    </recommendedName>
</protein>
<dbReference type="Gene3D" id="3.40.50.300">
    <property type="entry name" value="P-loop containing nucleotide triphosphate hydrolases"/>
    <property type="match status" value="1"/>
</dbReference>
<feature type="domain" description="SF3 helicase" evidence="4">
    <location>
        <begin position="546"/>
        <end position="704"/>
    </location>
</feature>
<keyword evidence="1" id="KW-0547">Nucleotide-binding</keyword>
<evidence type="ECO:0000256" key="1">
    <source>
        <dbReference type="ARBA" id="ARBA00022741"/>
    </source>
</evidence>
<keyword evidence="6" id="KW-1185">Reference proteome</keyword>
<keyword evidence="3" id="KW-0067">ATP-binding</keyword>
<dbReference type="PROSITE" id="PS51206">
    <property type="entry name" value="SF3_HELICASE_1"/>
    <property type="match status" value="1"/>
</dbReference>
<name>A0ABP8ZH30_9ACTN</name>
<dbReference type="NCBIfam" id="TIGR01613">
    <property type="entry name" value="primase_Cterm"/>
    <property type="match status" value="1"/>
</dbReference>
<dbReference type="PANTHER" id="PTHR35372">
    <property type="entry name" value="ATP BINDING PROTEIN-RELATED"/>
    <property type="match status" value="1"/>
</dbReference>
<gene>
    <name evidence="5" type="ORF">GCM10023217_30100</name>
</gene>
<proteinExistence type="predicted"/>
<evidence type="ECO:0000256" key="2">
    <source>
        <dbReference type="ARBA" id="ARBA00022801"/>
    </source>
</evidence>
<dbReference type="PANTHER" id="PTHR35372:SF2">
    <property type="entry name" value="SF3 HELICASE DOMAIN-CONTAINING PROTEIN"/>
    <property type="match status" value="1"/>
</dbReference>
<reference evidence="6" key="1">
    <citation type="journal article" date="2019" name="Int. J. Syst. Evol. Microbiol.">
        <title>The Global Catalogue of Microorganisms (GCM) 10K type strain sequencing project: providing services to taxonomists for standard genome sequencing and annotation.</title>
        <authorList>
            <consortium name="The Broad Institute Genomics Platform"/>
            <consortium name="The Broad Institute Genome Sequencing Center for Infectious Disease"/>
            <person name="Wu L."/>
            <person name="Ma J."/>
        </authorList>
    </citation>
    <scope>NUCLEOTIDE SEQUENCE [LARGE SCALE GENOMIC DNA]</scope>
    <source>
        <strain evidence="6">JCM 18077</strain>
    </source>
</reference>
<dbReference type="InterPro" id="IPR006500">
    <property type="entry name" value="Helicase_put_C_phage/plasmid"/>
</dbReference>
<keyword evidence="2" id="KW-0378">Hydrolase</keyword>
<dbReference type="InterPro" id="IPR014818">
    <property type="entry name" value="Phage/plasmid_primase_P4_C"/>
</dbReference>
<dbReference type="InterPro" id="IPR027417">
    <property type="entry name" value="P-loop_NTPase"/>
</dbReference>
<evidence type="ECO:0000259" key="4">
    <source>
        <dbReference type="PROSITE" id="PS51206"/>
    </source>
</evidence>
<dbReference type="InterPro" id="IPR014015">
    <property type="entry name" value="Helicase_SF3_DNA-vir"/>
</dbReference>
<dbReference type="RefSeq" id="WP_345314120.1">
    <property type="nucleotide sequence ID" value="NZ_BAABIE010000016.1"/>
</dbReference>
<comment type="caution">
    <text evidence="5">The sequence shown here is derived from an EMBL/GenBank/DDBJ whole genome shotgun (WGS) entry which is preliminary data.</text>
</comment>
<dbReference type="InterPro" id="IPR045455">
    <property type="entry name" value="NrS-1_pol-like_helicase"/>
</dbReference>
<dbReference type="Pfam" id="PF08706">
    <property type="entry name" value="D5_N"/>
    <property type="match status" value="1"/>
</dbReference>
<accession>A0ABP8ZH30</accession>
<evidence type="ECO:0000313" key="6">
    <source>
        <dbReference type="Proteomes" id="UP001500822"/>
    </source>
</evidence>